<dbReference type="OrthoDB" id="1694274at2759"/>
<dbReference type="VEuPathDB" id="FungiDB:SPPG_00412"/>
<dbReference type="InterPro" id="IPR023198">
    <property type="entry name" value="PGP-like_dom2"/>
</dbReference>
<gene>
    <name evidence="3" type="ORF">SPPG_00412</name>
</gene>
<dbReference type="PANTHER" id="PTHR47829:SF1">
    <property type="entry name" value="HAD FAMILY PHOSPHATASE"/>
    <property type="match status" value="1"/>
</dbReference>
<dbReference type="InterPro" id="IPR052898">
    <property type="entry name" value="ACAD10-like"/>
</dbReference>
<evidence type="ECO:0000259" key="2">
    <source>
        <dbReference type="SMART" id="SM01300"/>
    </source>
</evidence>
<dbReference type="SUPFAM" id="SSF56784">
    <property type="entry name" value="HAD-like"/>
    <property type="match status" value="1"/>
</dbReference>
<dbReference type="eggNOG" id="KOG3085">
    <property type="taxonomic scope" value="Eukaryota"/>
</dbReference>
<accession>A0A0L0HUC1</accession>
<evidence type="ECO:0000313" key="3">
    <source>
        <dbReference type="EMBL" id="KND04703.1"/>
    </source>
</evidence>
<evidence type="ECO:0000313" key="4">
    <source>
        <dbReference type="Proteomes" id="UP000053201"/>
    </source>
</evidence>
<dbReference type="PANTHER" id="PTHR47829">
    <property type="entry name" value="HYDROLASE, PUTATIVE (AFU_ORTHOLOGUE AFUA_1G12880)-RELATED"/>
    <property type="match status" value="1"/>
</dbReference>
<dbReference type="InterPro" id="IPR036412">
    <property type="entry name" value="HAD-like_sf"/>
</dbReference>
<feature type="domain" description="PEHE" evidence="2">
    <location>
        <begin position="284"/>
        <end position="407"/>
    </location>
</feature>
<dbReference type="GeneID" id="27684140"/>
<protein>
    <submittedName>
        <fullName evidence="3">Epoxide hydrolase domain-like phosphatase</fullName>
    </submittedName>
</protein>
<sequence length="457" mass="51420">MFKAVFFDIGGVCVHSPLEGIRKFERERGIPENYLNVAIQSRGEGGAFQKLERGELPLSDFYPIFGQECSDPGNKQAYVEYLKSKGKPIPTIPDVTVDGKELFTFMMQEASKTDPIVINAIRKLRESGRFKIAALTNNFQIHGAEEEATFGKPPPELVQLFHEYIESSVVGLRKPDPEIFRYACTKMGVEPKHAILLDDIGPNLKSAREVGLATIRVVVGNSVEAIKQLESLTGIPLLDLEKKPLITGSTMLYIAPNNDILESCTEISHLVVDDAKTLSPHQEIEIPEFKVVDQKMLNKHIHELFPKSESTSSHAQELSDEAYLQRHKKHEYLEKRMRNREKEYVRHQLYKRRMLDTGSSVPSKAPPKAAAPLPRLKSAYILQPPAQLGGNLQTQQSEARKGTRKPPFRTVGATQGRRSLRLSMPFGYPIPVMRKRSFERSEKLLGILKERGVAVSQ</sequence>
<dbReference type="GO" id="GO:0000123">
    <property type="term" value="C:histone acetyltransferase complex"/>
    <property type="evidence" value="ECO:0007669"/>
    <property type="project" value="UniProtKB-ARBA"/>
</dbReference>
<dbReference type="InterPro" id="IPR023214">
    <property type="entry name" value="HAD_sf"/>
</dbReference>
<dbReference type="CDD" id="cd02603">
    <property type="entry name" value="HAD_sEH-N_like"/>
    <property type="match status" value="1"/>
</dbReference>
<dbReference type="SMART" id="SM01300">
    <property type="entry name" value="PEHE"/>
    <property type="match status" value="1"/>
</dbReference>
<dbReference type="Gene3D" id="3.40.50.1000">
    <property type="entry name" value="HAD superfamily/HAD-like"/>
    <property type="match status" value="1"/>
</dbReference>
<dbReference type="STRING" id="645134.A0A0L0HUC1"/>
<reference evidence="3 4" key="1">
    <citation type="submission" date="2009-08" db="EMBL/GenBank/DDBJ databases">
        <title>The Genome Sequence of Spizellomyces punctatus strain DAOM BR117.</title>
        <authorList>
            <consortium name="The Broad Institute Genome Sequencing Platform"/>
            <person name="Russ C."/>
            <person name="Cuomo C."/>
            <person name="Shea T."/>
            <person name="Young S.K."/>
            <person name="Zeng Q."/>
            <person name="Koehrsen M."/>
            <person name="Haas B."/>
            <person name="Borodovsky M."/>
            <person name="Guigo R."/>
            <person name="Alvarado L."/>
            <person name="Berlin A."/>
            <person name="Bochicchio J."/>
            <person name="Borenstein D."/>
            <person name="Chapman S."/>
            <person name="Chen Z."/>
            <person name="Engels R."/>
            <person name="Freedman E."/>
            <person name="Gellesch M."/>
            <person name="Goldberg J."/>
            <person name="Griggs A."/>
            <person name="Gujja S."/>
            <person name="Heiman D."/>
            <person name="Hepburn T."/>
            <person name="Howarth C."/>
            <person name="Jen D."/>
            <person name="Larson L."/>
            <person name="Lewis B."/>
            <person name="Mehta T."/>
            <person name="Park D."/>
            <person name="Pearson M."/>
            <person name="Roberts A."/>
            <person name="Saif S."/>
            <person name="Shenoy N."/>
            <person name="Sisk P."/>
            <person name="Stolte C."/>
            <person name="Sykes S."/>
            <person name="Thomson T."/>
            <person name="Walk T."/>
            <person name="White J."/>
            <person name="Yandava C."/>
            <person name="Burger G."/>
            <person name="Gray M.W."/>
            <person name="Holland P.W.H."/>
            <person name="King N."/>
            <person name="Lang F.B.F."/>
            <person name="Roger A.J."/>
            <person name="Ruiz-Trillo I."/>
            <person name="Lander E."/>
            <person name="Nusbaum C."/>
        </authorList>
    </citation>
    <scope>NUCLEOTIDE SEQUENCE [LARGE SCALE GENOMIC DNA]</scope>
    <source>
        <strain evidence="3 4">DAOM BR117</strain>
    </source>
</reference>
<dbReference type="Gene3D" id="1.10.150.240">
    <property type="entry name" value="Putative phosphatase, domain 2"/>
    <property type="match status" value="1"/>
</dbReference>
<dbReference type="SFLD" id="SFLDG01129">
    <property type="entry name" value="C1.5:_HAD__Beta-PGM__Phosphata"/>
    <property type="match status" value="1"/>
</dbReference>
<dbReference type="RefSeq" id="XP_016612742.1">
    <property type="nucleotide sequence ID" value="XM_016748739.1"/>
</dbReference>
<dbReference type="Pfam" id="PF00702">
    <property type="entry name" value="Hydrolase"/>
    <property type="match status" value="1"/>
</dbReference>
<dbReference type="InParanoid" id="A0A0L0HUC1"/>
<dbReference type="EMBL" id="KQ257450">
    <property type="protein sequence ID" value="KND04703.1"/>
    <property type="molecule type" value="Genomic_DNA"/>
</dbReference>
<dbReference type="SFLD" id="SFLDS00003">
    <property type="entry name" value="Haloacid_Dehalogenase"/>
    <property type="match status" value="1"/>
</dbReference>
<feature type="region of interest" description="Disordered" evidence="1">
    <location>
        <begin position="389"/>
        <end position="416"/>
    </location>
</feature>
<proteinExistence type="predicted"/>
<dbReference type="InterPro" id="IPR006439">
    <property type="entry name" value="HAD-SF_hydro_IA"/>
</dbReference>
<name>A0A0L0HUC1_SPIPD</name>
<organism evidence="3 4">
    <name type="scientific">Spizellomyces punctatus (strain DAOM BR117)</name>
    <dbReference type="NCBI Taxonomy" id="645134"/>
    <lineage>
        <taxon>Eukaryota</taxon>
        <taxon>Fungi</taxon>
        <taxon>Fungi incertae sedis</taxon>
        <taxon>Chytridiomycota</taxon>
        <taxon>Chytridiomycota incertae sedis</taxon>
        <taxon>Chytridiomycetes</taxon>
        <taxon>Spizellomycetales</taxon>
        <taxon>Spizellomycetaceae</taxon>
        <taxon>Spizellomyces</taxon>
    </lineage>
</organism>
<dbReference type="Proteomes" id="UP000053201">
    <property type="component" value="Unassembled WGS sequence"/>
</dbReference>
<dbReference type="InterPro" id="IPR029332">
    <property type="entry name" value="PEHE_dom"/>
</dbReference>
<keyword evidence="4" id="KW-1185">Reference proteome</keyword>
<dbReference type="NCBIfam" id="TIGR01509">
    <property type="entry name" value="HAD-SF-IA-v3"/>
    <property type="match status" value="1"/>
</dbReference>
<dbReference type="GO" id="GO:0016791">
    <property type="term" value="F:phosphatase activity"/>
    <property type="evidence" value="ECO:0007669"/>
    <property type="project" value="UniProtKB-ARBA"/>
</dbReference>
<keyword evidence="3" id="KW-0378">Hydrolase</keyword>
<dbReference type="PRINTS" id="PR00413">
    <property type="entry name" value="HADHALOGNASE"/>
</dbReference>
<evidence type="ECO:0000256" key="1">
    <source>
        <dbReference type="SAM" id="MobiDB-lite"/>
    </source>
</evidence>
<dbReference type="AlphaFoldDB" id="A0A0L0HUC1"/>